<dbReference type="HAMAP" id="MF_00252">
    <property type="entry name" value="Lys_tRNA_synth_class2"/>
    <property type="match status" value="1"/>
</dbReference>
<evidence type="ECO:0000256" key="1">
    <source>
        <dbReference type="ARBA" id="ARBA00008226"/>
    </source>
</evidence>
<comment type="similarity">
    <text evidence="1 10">Belongs to the class-II aminoacyl-tRNA synthetase family.</text>
</comment>
<dbReference type="GO" id="GO:0000287">
    <property type="term" value="F:magnesium ion binding"/>
    <property type="evidence" value="ECO:0007669"/>
    <property type="project" value="UniProtKB-UniRule"/>
</dbReference>
<keyword evidence="14" id="KW-1185">Reference proteome</keyword>
<keyword evidence="7 10" id="KW-0648">Protein biosynthesis</keyword>
<dbReference type="GO" id="GO:0005524">
    <property type="term" value="F:ATP binding"/>
    <property type="evidence" value="ECO:0007669"/>
    <property type="project" value="UniProtKB-UniRule"/>
</dbReference>
<keyword evidence="4 10" id="KW-0479">Metal-binding</keyword>
<dbReference type="PROSITE" id="PS50862">
    <property type="entry name" value="AA_TRNA_LIGASE_II"/>
    <property type="match status" value="1"/>
</dbReference>
<keyword evidence="2 10" id="KW-0963">Cytoplasm</keyword>
<evidence type="ECO:0000256" key="6">
    <source>
        <dbReference type="ARBA" id="ARBA00022840"/>
    </source>
</evidence>
<sequence length="503" mass="57507">MSDMERGSLTPEEEILSQRMDKLRRLREEEGYDPYVNESWGVKHTLAEVRRDHDDISVDESREDVSLSVAGRLMTVRKQGKASFANMQDETGSMQLYFRLDSMGEECYRFFKKWIDAGDIIGVEGHPFRTRRGELTIAVTRCVLLSKALRPLPEKWHGLTDTEVRYRKRYVDLMVNPEVRDVFRQRARIISSVRKTLEDHGTLEVETPMLSYLAGGANARPFVTHHNALDLDMYLRIATELHLKRLVVGMMGRVYEMGKNFRNEGMDAMHNPEFTAMEVYWPYCDYVDMMDLTEEIVRKAALDATGSTTVTWQGTELDLGKPFRRATMVELVKEHCGVDFDGIDDDNEARRIAEGEGLALEGDESRFKVLTMMVEEFVEEHLVQPTFVMGHPTEISPLSKRNPDNPDYTHRFELFVCGSEVANGFSELNDPIDQRARFEDQAKLKAAGDEEGHPFDEDFVNALEQGLPPTGGLGIGIDRLIMFLTDSRSIRDVILFPTMKPKA</sequence>
<evidence type="ECO:0000313" key="14">
    <source>
        <dbReference type="Proteomes" id="UP000006427"/>
    </source>
</evidence>
<dbReference type="InterPro" id="IPR006195">
    <property type="entry name" value="aa-tRNA-synth_II"/>
</dbReference>
<dbReference type="CDD" id="cd04322">
    <property type="entry name" value="LysRS_N"/>
    <property type="match status" value="1"/>
</dbReference>
<evidence type="ECO:0000256" key="11">
    <source>
        <dbReference type="RuleBase" id="RU000336"/>
    </source>
</evidence>
<evidence type="ECO:0000256" key="10">
    <source>
        <dbReference type="HAMAP-Rule" id="MF_00252"/>
    </source>
</evidence>
<evidence type="ECO:0000313" key="13">
    <source>
        <dbReference type="EMBL" id="EFC90108.1"/>
    </source>
</evidence>
<protein>
    <recommendedName>
        <fullName evidence="10">Lysine--tRNA ligase</fullName>
        <ecNumber evidence="10">6.1.1.6</ecNumber>
    </recommendedName>
    <alternativeName>
        <fullName evidence="10">Lysyl-tRNA synthetase</fullName>
        <shortName evidence="10">LysRS</shortName>
    </alternativeName>
</protein>
<dbReference type="InterPro" id="IPR004364">
    <property type="entry name" value="Aa-tRNA-synt_II"/>
</dbReference>
<evidence type="ECO:0000256" key="7">
    <source>
        <dbReference type="ARBA" id="ARBA00022917"/>
    </source>
</evidence>
<dbReference type="PRINTS" id="PR00982">
    <property type="entry name" value="TRNASYNTHLYS"/>
</dbReference>
<comment type="cofactor">
    <cofactor evidence="10 11">
        <name>Mg(2+)</name>
        <dbReference type="ChEBI" id="CHEBI:18420"/>
    </cofactor>
    <text evidence="10 11">Binds 3 Mg(2+) ions per subunit.</text>
</comment>
<evidence type="ECO:0000256" key="3">
    <source>
        <dbReference type="ARBA" id="ARBA00022598"/>
    </source>
</evidence>
<evidence type="ECO:0000256" key="5">
    <source>
        <dbReference type="ARBA" id="ARBA00022741"/>
    </source>
</evidence>
<dbReference type="CDD" id="cd00775">
    <property type="entry name" value="LysRS_core"/>
    <property type="match status" value="1"/>
</dbReference>
<dbReference type="eggNOG" id="COG1190">
    <property type="taxonomic scope" value="Bacteria"/>
</dbReference>
<comment type="catalytic activity">
    <reaction evidence="9 10 11">
        <text>tRNA(Lys) + L-lysine + ATP = L-lysyl-tRNA(Lys) + AMP + diphosphate</text>
        <dbReference type="Rhea" id="RHEA:20792"/>
        <dbReference type="Rhea" id="RHEA-COMP:9696"/>
        <dbReference type="Rhea" id="RHEA-COMP:9697"/>
        <dbReference type="ChEBI" id="CHEBI:30616"/>
        <dbReference type="ChEBI" id="CHEBI:32551"/>
        <dbReference type="ChEBI" id="CHEBI:33019"/>
        <dbReference type="ChEBI" id="CHEBI:78442"/>
        <dbReference type="ChEBI" id="CHEBI:78529"/>
        <dbReference type="ChEBI" id="CHEBI:456215"/>
        <dbReference type="EC" id="6.1.1.6"/>
    </reaction>
</comment>
<dbReference type="PaxDb" id="469381-Dpep_0076"/>
<evidence type="ECO:0000256" key="2">
    <source>
        <dbReference type="ARBA" id="ARBA00022490"/>
    </source>
</evidence>
<evidence type="ECO:0000256" key="8">
    <source>
        <dbReference type="ARBA" id="ARBA00023146"/>
    </source>
</evidence>
<dbReference type="InterPro" id="IPR012340">
    <property type="entry name" value="NA-bd_OB-fold"/>
</dbReference>
<dbReference type="GO" id="GO:0000049">
    <property type="term" value="F:tRNA binding"/>
    <property type="evidence" value="ECO:0007669"/>
    <property type="project" value="TreeGrafter"/>
</dbReference>
<dbReference type="AlphaFoldDB" id="D2Z2F2"/>
<dbReference type="GO" id="GO:0005829">
    <property type="term" value="C:cytosol"/>
    <property type="evidence" value="ECO:0007669"/>
    <property type="project" value="TreeGrafter"/>
</dbReference>
<dbReference type="InterPro" id="IPR004365">
    <property type="entry name" value="NA-bd_OB_tRNA"/>
</dbReference>
<dbReference type="Gene3D" id="3.30.930.10">
    <property type="entry name" value="Bira Bifunctional Protein, Domain 2"/>
    <property type="match status" value="1"/>
</dbReference>
<dbReference type="SUPFAM" id="SSF50249">
    <property type="entry name" value="Nucleic acid-binding proteins"/>
    <property type="match status" value="1"/>
</dbReference>
<reference evidence="13 14" key="1">
    <citation type="journal article" date="2010" name="Stand. Genomic Sci.">
        <title>Permanent draft genome sequence of Dethiosulfovibrio peptidovorans type strain (SEBR 4207).</title>
        <authorList>
            <person name="Labutti K."/>
            <person name="Mayilraj S."/>
            <person name="Clum A."/>
            <person name="Lucas S."/>
            <person name="Glavina Del Rio T."/>
            <person name="Nolan M."/>
            <person name="Tice H."/>
            <person name="Cheng J.F."/>
            <person name="Pitluck S."/>
            <person name="Liolios K."/>
            <person name="Ivanova N."/>
            <person name="Mavromatis K."/>
            <person name="Mikhailova N."/>
            <person name="Pati A."/>
            <person name="Goodwin L."/>
            <person name="Chen A."/>
            <person name="Palaniappan K."/>
            <person name="Land M."/>
            <person name="Hauser L."/>
            <person name="Chang Y.J."/>
            <person name="Jeffries C.D."/>
            <person name="Rohde M."/>
            <person name="Spring S."/>
            <person name="Goker M."/>
            <person name="Woyke T."/>
            <person name="Bristow J."/>
            <person name="Eisen J.A."/>
            <person name="Markowitz V."/>
            <person name="Hugenholtz P."/>
            <person name="Kyrpides N.C."/>
            <person name="Klenk H.P."/>
            <person name="Lapidus A."/>
        </authorList>
    </citation>
    <scope>NUCLEOTIDE SEQUENCE [LARGE SCALE GENOMIC DNA]</scope>
    <source>
        <strain evidence="13 14">DSM 11002</strain>
    </source>
</reference>
<dbReference type="Pfam" id="PF01336">
    <property type="entry name" value="tRNA_anti-codon"/>
    <property type="match status" value="1"/>
</dbReference>
<feature type="domain" description="Aminoacyl-transfer RNA synthetases class-II family profile" evidence="12">
    <location>
        <begin position="183"/>
        <end position="501"/>
    </location>
</feature>
<keyword evidence="10 11" id="KW-0460">Magnesium</keyword>
<dbReference type="InterPro" id="IPR044136">
    <property type="entry name" value="Lys-tRNA-ligase_II_N"/>
</dbReference>
<keyword evidence="3 10" id="KW-0436">Ligase</keyword>
<dbReference type="GO" id="GO:0004824">
    <property type="term" value="F:lysine-tRNA ligase activity"/>
    <property type="evidence" value="ECO:0007669"/>
    <property type="project" value="UniProtKB-UniRule"/>
</dbReference>
<dbReference type="FunFam" id="2.40.50.140:FF:000024">
    <property type="entry name" value="Lysine--tRNA ligase"/>
    <property type="match status" value="1"/>
</dbReference>
<dbReference type="PANTHER" id="PTHR42918:SF15">
    <property type="entry name" value="LYSINE--TRNA LIGASE, CHLOROPLASTIC_MITOCHONDRIAL"/>
    <property type="match status" value="1"/>
</dbReference>
<dbReference type="InterPro" id="IPR002313">
    <property type="entry name" value="Lys-tRNA-ligase_II"/>
</dbReference>
<dbReference type="SUPFAM" id="SSF55681">
    <property type="entry name" value="Class II aaRS and biotin synthetases"/>
    <property type="match status" value="1"/>
</dbReference>
<dbReference type="Gene3D" id="2.40.50.140">
    <property type="entry name" value="Nucleic acid-binding proteins"/>
    <property type="match status" value="1"/>
</dbReference>
<accession>D2Z2F2</accession>
<dbReference type="EMBL" id="ABTR02000001">
    <property type="protein sequence ID" value="EFC90108.1"/>
    <property type="molecule type" value="Genomic_DNA"/>
</dbReference>
<evidence type="ECO:0000256" key="4">
    <source>
        <dbReference type="ARBA" id="ARBA00022723"/>
    </source>
</evidence>
<dbReference type="Proteomes" id="UP000006427">
    <property type="component" value="Unassembled WGS sequence"/>
</dbReference>
<comment type="subcellular location">
    <subcellularLocation>
        <location evidence="10">Cytoplasm</location>
    </subcellularLocation>
</comment>
<dbReference type="NCBIfam" id="TIGR00499">
    <property type="entry name" value="lysS_bact"/>
    <property type="match status" value="1"/>
</dbReference>
<organism evidence="13 14">
    <name type="scientific">Dethiosulfovibrio peptidovorans DSM 11002</name>
    <dbReference type="NCBI Taxonomy" id="469381"/>
    <lineage>
        <taxon>Bacteria</taxon>
        <taxon>Thermotogati</taxon>
        <taxon>Synergistota</taxon>
        <taxon>Synergistia</taxon>
        <taxon>Synergistales</taxon>
        <taxon>Dethiosulfovibrionaceae</taxon>
        <taxon>Dethiosulfovibrio</taxon>
    </lineage>
</organism>
<comment type="caution">
    <text evidence="13">The sequence shown here is derived from an EMBL/GenBank/DDBJ whole genome shotgun (WGS) entry which is preliminary data.</text>
</comment>
<dbReference type="EC" id="6.1.1.6" evidence="10"/>
<evidence type="ECO:0000256" key="9">
    <source>
        <dbReference type="ARBA" id="ARBA00048573"/>
    </source>
</evidence>
<dbReference type="OrthoDB" id="9802326at2"/>
<feature type="binding site" evidence="10">
    <location>
        <position position="413"/>
    </location>
    <ligand>
        <name>Mg(2+)</name>
        <dbReference type="ChEBI" id="CHEBI:18420"/>
        <label>1</label>
    </ligand>
</feature>
<dbReference type="InterPro" id="IPR045864">
    <property type="entry name" value="aa-tRNA-synth_II/BPL/LPL"/>
</dbReference>
<feature type="binding site" evidence="10">
    <location>
        <position position="420"/>
    </location>
    <ligand>
        <name>Mg(2+)</name>
        <dbReference type="ChEBI" id="CHEBI:18420"/>
        <label>2</label>
    </ligand>
</feature>
<proteinExistence type="inferred from homology"/>
<feature type="binding site" evidence="10">
    <location>
        <position position="420"/>
    </location>
    <ligand>
        <name>Mg(2+)</name>
        <dbReference type="ChEBI" id="CHEBI:18420"/>
        <label>1</label>
    </ligand>
</feature>
<keyword evidence="6 10" id="KW-0067">ATP-binding</keyword>
<evidence type="ECO:0000259" key="12">
    <source>
        <dbReference type="PROSITE" id="PS50862"/>
    </source>
</evidence>
<dbReference type="Pfam" id="PF00152">
    <property type="entry name" value="tRNA-synt_2"/>
    <property type="match status" value="1"/>
</dbReference>
<dbReference type="STRING" id="469381.Dpep_0076"/>
<name>D2Z2F2_9BACT</name>
<keyword evidence="5 10" id="KW-0547">Nucleotide-binding</keyword>
<dbReference type="GO" id="GO:0006430">
    <property type="term" value="P:lysyl-tRNA aminoacylation"/>
    <property type="evidence" value="ECO:0007669"/>
    <property type="project" value="UniProtKB-UniRule"/>
</dbReference>
<dbReference type="InterPro" id="IPR018149">
    <property type="entry name" value="Lys-tRNA-synth_II_C"/>
</dbReference>
<comment type="subunit">
    <text evidence="10">Homodimer.</text>
</comment>
<gene>
    <name evidence="10" type="primary">lysS</name>
    <name evidence="13" type="ORF">Dpep_0076</name>
</gene>
<dbReference type="NCBIfam" id="NF001756">
    <property type="entry name" value="PRK00484.1"/>
    <property type="match status" value="1"/>
</dbReference>
<dbReference type="RefSeq" id="WP_005658591.1">
    <property type="nucleotide sequence ID" value="NZ_ABTR02000001.1"/>
</dbReference>
<dbReference type="PANTHER" id="PTHR42918">
    <property type="entry name" value="LYSYL-TRNA SYNTHETASE"/>
    <property type="match status" value="1"/>
</dbReference>
<keyword evidence="8 10" id="KW-0030">Aminoacyl-tRNA synthetase</keyword>